<dbReference type="PANTHER" id="PTHR45900:SF1">
    <property type="entry name" value="MITOCHONDRIAL DNA REPAIR PROTEIN RECA HOMOLOG-RELATED"/>
    <property type="match status" value="1"/>
</dbReference>
<keyword evidence="8" id="KW-0227">DNA damage</keyword>
<dbReference type="GO" id="GO:0006310">
    <property type="term" value="P:DNA recombination"/>
    <property type="evidence" value="ECO:0007669"/>
    <property type="project" value="UniProtKB-KW"/>
</dbReference>
<dbReference type="FunFam" id="3.40.50.300:FF:000087">
    <property type="entry name" value="Recombinase RecA"/>
    <property type="match status" value="1"/>
</dbReference>
<evidence type="ECO:0000256" key="5">
    <source>
        <dbReference type="ARBA" id="ARBA00023172"/>
    </source>
</evidence>
<evidence type="ECO:0000259" key="11">
    <source>
        <dbReference type="PROSITE" id="PS50163"/>
    </source>
</evidence>
<keyword evidence="13" id="KW-1185">Reference proteome</keyword>
<dbReference type="GO" id="GO:0006281">
    <property type="term" value="P:DNA repair"/>
    <property type="evidence" value="ECO:0007669"/>
    <property type="project" value="InterPro"/>
</dbReference>
<evidence type="ECO:0000256" key="6">
    <source>
        <dbReference type="ARBA" id="ARBA00056887"/>
    </source>
</evidence>
<feature type="compositionally biased region" description="Gly residues" evidence="9">
    <location>
        <begin position="27"/>
        <end position="39"/>
    </location>
</feature>
<dbReference type="GO" id="GO:0005524">
    <property type="term" value="F:ATP binding"/>
    <property type="evidence" value="ECO:0007669"/>
    <property type="project" value="UniProtKB-KW"/>
</dbReference>
<proteinExistence type="inferred from homology"/>
<dbReference type="HAMAP" id="MF_00268">
    <property type="entry name" value="RecA"/>
    <property type="match status" value="1"/>
</dbReference>
<evidence type="ECO:0000313" key="13">
    <source>
        <dbReference type="Proteomes" id="UP000239649"/>
    </source>
</evidence>
<evidence type="ECO:0000256" key="1">
    <source>
        <dbReference type="ARBA" id="ARBA00009391"/>
    </source>
</evidence>
<accession>A0A2P6VG88</accession>
<comment type="caution">
    <text evidence="12">The sequence shown here is derived from an EMBL/GenBank/DDBJ whole genome shotgun (WGS) entry which is preliminary data.</text>
</comment>
<evidence type="ECO:0000256" key="7">
    <source>
        <dbReference type="RuleBase" id="RU003422"/>
    </source>
</evidence>
<dbReference type="PROSITE" id="PS50163">
    <property type="entry name" value="RECA_3"/>
    <property type="match status" value="1"/>
</dbReference>
<dbReference type="PROSITE" id="PS50162">
    <property type="entry name" value="RECA_2"/>
    <property type="match status" value="1"/>
</dbReference>
<dbReference type="Pfam" id="PF00154">
    <property type="entry name" value="RecA_N"/>
    <property type="match status" value="1"/>
</dbReference>
<dbReference type="Gene3D" id="3.40.50.300">
    <property type="entry name" value="P-loop containing nucleotide triphosphate hydrolases"/>
    <property type="match status" value="1"/>
</dbReference>
<dbReference type="GO" id="GO:0140664">
    <property type="term" value="F:ATP-dependent DNA damage sensor activity"/>
    <property type="evidence" value="ECO:0007669"/>
    <property type="project" value="InterPro"/>
</dbReference>
<feature type="domain" description="RecA family profile 2" evidence="11">
    <location>
        <begin position="294"/>
        <end position="368"/>
    </location>
</feature>
<evidence type="ECO:0000256" key="4">
    <source>
        <dbReference type="ARBA" id="ARBA00023125"/>
    </source>
</evidence>
<dbReference type="InterPro" id="IPR003593">
    <property type="entry name" value="AAA+_ATPase"/>
</dbReference>
<dbReference type="InterPro" id="IPR013765">
    <property type="entry name" value="DNA_recomb/repair_RecA"/>
</dbReference>
<evidence type="ECO:0000256" key="3">
    <source>
        <dbReference type="ARBA" id="ARBA00022840"/>
    </source>
</evidence>
<dbReference type="Proteomes" id="UP000239649">
    <property type="component" value="Unassembled WGS sequence"/>
</dbReference>
<evidence type="ECO:0000313" key="12">
    <source>
        <dbReference type="EMBL" id="PSC73103.1"/>
    </source>
</evidence>
<dbReference type="InterPro" id="IPR049261">
    <property type="entry name" value="RecA-like_C"/>
</dbReference>
<organism evidence="12 13">
    <name type="scientific">Micractinium conductrix</name>
    <dbReference type="NCBI Taxonomy" id="554055"/>
    <lineage>
        <taxon>Eukaryota</taxon>
        <taxon>Viridiplantae</taxon>
        <taxon>Chlorophyta</taxon>
        <taxon>core chlorophytes</taxon>
        <taxon>Trebouxiophyceae</taxon>
        <taxon>Chlorellales</taxon>
        <taxon>Chlorellaceae</taxon>
        <taxon>Chlorella clade</taxon>
        <taxon>Micractinium</taxon>
    </lineage>
</organism>
<protein>
    <submittedName>
        <fullName evidence="12">DNA recombination repair</fullName>
    </submittedName>
</protein>
<dbReference type="PANTHER" id="PTHR45900">
    <property type="entry name" value="RECA"/>
    <property type="match status" value="1"/>
</dbReference>
<reference evidence="12 13" key="1">
    <citation type="journal article" date="2018" name="Plant J.">
        <title>Genome sequences of Chlorella sorokiniana UTEX 1602 and Micractinium conductrix SAG 241.80: implications to maltose excretion by a green alga.</title>
        <authorList>
            <person name="Arriola M.B."/>
            <person name="Velmurugan N."/>
            <person name="Zhang Y."/>
            <person name="Plunkett M.H."/>
            <person name="Hondzo H."/>
            <person name="Barney B.M."/>
        </authorList>
    </citation>
    <scope>NUCLEOTIDE SEQUENCE [LARGE SCALE GENOMIC DNA]</scope>
    <source>
        <strain evidence="12 13">SAG 241.80</strain>
    </source>
</reference>
<evidence type="ECO:0000256" key="9">
    <source>
        <dbReference type="SAM" id="MobiDB-lite"/>
    </source>
</evidence>
<dbReference type="SMART" id="SM00382">
    <property type="entry name" value="AAA"/>
    <property type="match status" value="1"/>
</dbReference>
<dbReference type="SUPFAM" id="SSF52540">
    <property type="entry name" value="P-loop containing nucleoside triphosphate hydrolases"/>
    <property type="match status" value="1"/>
</dbReference>
<dbReference type="CDD" id="cd00983">
    <property type="entry name" value="RecA"/>
    <property type="match status" value="1"/>
</dbReference>
<dbReference type="InterPro" id="IPR023400">
    <property type="entry name" value="RecA_C_sf"/>
</dbReference>
<dbReference type="STRING" id="554055.A0A2P6VG88"/>
<comment type="similarity">
    <text evidence="1 7">Belongs to the RecA family.</text>
</comment>
<dbReference type="PRINTS" id="PR00142">
    <property type="entry name" value="RECA"/>
</dbReference>
<dbReference type="Pfam" id="PF21096">
    <property type="entry name" value="RecA_C"/>
    <property type="match status" value="1"/>
</dbReference>
<dbReference type="SUPFAM" id="SSF54752">
    <property type="entry name" value="RecA protein, C-terminal domain"/>
    <property type="match status" value="1"/>
</dbReference>
<keyword evidence="4 8" id="KW-0238">DNA-binding</keyword>
<dbReference type="InterPro" id="IPR020588">
    <property type="entry name" value="RecA_ATP-bd"/>
</dbReference>
<dbReference type="InterPro" id="IPR020587">
    <property type="entry name" value="RecA_monomer-monomer_interface"/>
</dbReference>
<evidence type="ECO:0000259" key="10">
    <source>
        <dbReference type="PROSITE" id="PS50162"/>
    </source>
</evidence>
<feature type="domain" description="RecA family profile 1" evidence="10">
    <location>
        <begin position="131"/>
        <end position="289"/>
    </location>
</feature>
<comment type="function">
    <text evidence="6">Involved in recombination ability and DNA strand transfer activity.</text>
</comment>
<name>A0A2P6VG88_9CHLO</name>
<dbReference type="NCBIfam" id="TIGR02012">
    <property type="entry name" value="tigrfam_recA"/>
    <property type="match status" value="1"/>
</dbReference>
<evidence type="ECO:0000256" key="2">
    <source>
        <dbReference type="ARBA" id="ARBA00022741"/>
    </source>
</evidence>
<feature type="region of interest" description="Disordered" evidence="9">
    <location>
        <begin position="6"/>
        <end position="39"/>
    </location>
</feature>
<dbReference type="InterPro" id="IPR027417">
    <property type="entry name" value="P-loop_NTPase"/>
</dbReference>
<dbReference type="InterPro" id="IPR049428">
    <property type="entry name" value="RecA-like_N"/>
</dbReference>
<sequence length="456" mass="47810">MALAVAHVAPNFSARTQQQQQRRSGGRPSGGSGGSGGGGGMLRLASLRGRILGRAADVSSSLLVPHGAARDASTKVAAAAAARAARAEAPAAEGAGAAEAKARAVDSVMKEINNRFGKNSIMKLGSNSFGEVITTPSGALTLDLALGGGYPKGRVVEIYGPESSGKTTLALHAMAEVQKAGGAVALIDAEHAFDPVFAKRLGVDVDKLLLCQPDSGEMALEVADSLIRSSAVDMVAVDSVAALVPRAELEGEIGQLQVGAQARLMSGALRKIAGNASKHNCTIIFLNQLRQKVGVIYGNPEVTSGGQALKYYASVRLEVRIKEKISAGAAGQIGIRVKSTVKKNKVAPPYKMAEFDILFGSGISANGCLLDAAEAVGVVQRRGSWYYWGEEKLAQGRDKTLEIVKEKPEWREKIEEQTRHVLSGKDINDLYEGEAEVVDESFAEGDGVLREEVATH</sequence>
<keyword evidence="5 8" id="KW-0233">DNA recombination</keyword>
<evidence type="ECO:0000256" key="8">
    <source>
        <dbReference type="RuleBase" id="RU004527"/>
    </source>
</evidence>
<dbReference type="OrthoDB" id="5957327at2759"/>
<dbReference type="EMBL" id="LHPF02000008">
    <property type="protein sequence ID" value="PSC73103.1"/>
    <property type="molecule type" value="Genomic_DNA"/>
</dbReference>
<dbReference type="AlphaFoldDB" id="A0A2P6VG88"/>
<keyword evidence="3 7" id="KW-0067">ATP-binding</keyword>
<dbReference type="GO" id="GO:0003697">
    <property type="term" value="F:single-stranded DNA binding"/>
    <property type="evidence" value="ECO:0007669"/>
    <property type="project" value="InterPro"/>
</dbReference>
<gene>
    <name evidence="12" type="ORF">C2E20_3763</name>
</gene>
<keyword evidence="2 7" id="KW-0547">Nucleotide-binding</keyword>